<name>A0A150SHB3_SORCE</name>
<dbReference type="Proteomes" id="UP000075515">
    <property type="component" value="Unassembled WGS sequence"/>
</dbReference>
<proteinExistence type="predicted"/>
<gene>
    <name evidence="1" type="ORF">BE18_13785</name>
</gene>
<comment type="caution">
    <text evidence="1">The sequence shown here is derived from an EMBL/GenBank/DDBJ whole genome shotgun (WGS) entry which is preliminary data.</text>
</comment>
<reference evidence="1 2" key="1">
    <citation type="submission" date="2014-02" db="EMBL/GenBank/DDBJ databases">
        <title>The small core and large imbalanced accessory genome model reveals a collaborative survival strategy of Sorangium cellulosum strains in nature.</title>
        <authorList>
            <person name="Han K."/>
            <person name="Peng R."/>
            <person name="Blom J."/>
            <person name="Li Y.-Z."/>
        </authorList>
    </citation>
    <scope>NUCLEOTIDE SEQUENCE [LARGE SCALE GENOMIC DNA]</scope>
    <source>
        <strain evidence="1 2">So0149</strain>
    </source>
</reference>
<sequence length="513" mass="57216">MPLVPSQILVGNLESYPAALGCFVAFGDRDDPMRLTVLMAQYVAGLWPHDREIQEKTGTCLDPRAPWRTRLRALGDALILAVARWKVEGPLFTLVDIDALVPQGEEPWTGDRALEMREDLFKILGHSIEQGGWLVLRTCPSKKATAEISKIDADVVPASAPSGEDPVDEVQLFAPEVRPVARWLLKEAGFRPRDLSRIVEQVKDPDAHLVDLAYQGLSSVACDAGKLLASLRPPQHHNGSIGPFAYANQSPGAMTLPRDAVEELREAGFLQPGGEPSTLRMPRLMREILRGFALLSMPGAVNALHRRLGARPIEGEPVAEQIEIHHHAVQAGDVALAKRTARFYGTELSDLARQLSIEAHREADRHSKAAKFKKAAELFDYVVSQFDKTDAYAWEYLGFNLARAHDASQNDRILDAYEKAHTLWRDNPLYHGRLLGFRGKLGEWVAPEIMRWLDHYVSQYGDEREAVSYFAEAALAGLRRGGQRAQLDTVLSRKRSILERFAPRALSRVEDEE</sequence>
<dbReference type="EMBL" id="JEMC01002622">
    <property type="protein sequence ID" value="KYF85886.1"/>
    <property type="molecule type" value="Genomic_DNA"/>
</dbReference>
<evidence type="ECO:0000313" key="1">
    <source>
        <dbReference type="EMBL" id="KYF85886.1"/>
    </source>
</evidence>
<organism evidence="1 2">
    <name type="scientific">Sorangium cellulosum</name>
    <name type="common">Polyangium cellulosum</name>
    <dbReference type="NCBI Taxonomy" id="56"/>
    <lineage>
        <taxon>Bacteria</taxon>
        <taxon>Pseudomonadati</taxon>
        <taxon>Myxococcota</taxon>
        <taxon>Polyangia</taxon>
        <taxon>Polyangiales</taxon>
        <taxon>Polyangiaceae</taxon>
        <taxon>Sorangium</taxon>
    </lineage>
</organism>
<accession>A0A150SHB3</accession>
<protein>
    <submittedName>
        <fullName evidence="1">Uncharacterized protein</fullName>
    </submittedName>
</protein>
<evidence type="ECO:0000313" key="2">
    <source>
        <dbReference type="Proteomes" id="UP000075515"/>
    </source>
</evidence>
<dbReference type="AlphaFoldDB" id="A0A150SHB3"/>